<dbReference type="STRING" id="92696.A0A4R0RJ76"/>
<feature type="region of interest" description="Disordered" evidence="1">
    <location>
        <begin position="292"/>
        <end position="311"/>
    </location>
</feature>
<feature type="compositionally biased region" description="Low complexity" evidence="1">
    <location>
        <begin position="295"/>
        <end position="306"/>
    </location>
</feature>
<evidence type="ECO:0000313" key="2">
    <source>
        <dbReference type="EMBL" id="TCD66903.1"/>
    </source>
</evidence>
<dbReference type="InterPro" id="IPR029071">
    <property type="entry name" value="Ubiquitin-like_domsf"/>
</dbReference>
<evidence type="ECO:0000256" key="1">
    <source>
        <dbReference type="SAM" id="MobiDB-lite"/>
    </source>
</evidence>
<accession>A0A4R0RJ76</accession>
<dbReference type="Gene3D" id="3.10.20.90">
    <property type="entry name" value="Phosphatidylinositol 3-kinase Catalytic Subunit, Chain A, domain 1"/>
    <property type="match status" value="1"/>
</dbReference>
<gene>
    <name evidence="2" type="ORF">EIP91_000742</name>
</gene>
<sequence length="453" mass="49927">MPKDSSKGATAVSKSGRLFTLRYDTRTILVPRPQSYQFATQQARKHFKSIGEKGVIFRTGEVDAFPGQTVEVTEDIWVDVIDSITSLEVVKMNDSAEDLAVVQRAPALPKAESLDGQAEEALEKRERITVTFAGWSRGVQDVTFTCYLTTRLGTLFRAYCARTGRCEEDFRFIFAAARMAAHETVGRYVLAFEGPYVIDVTPVQNGGKPIIYVWTPQPRQVSVNLSLIPQWEFSALYPVAPIIATKNIQGTGQSATWEVATRDDGTLLDKATGLEVSYLFWEAHTTKALRGKLDSPPVSRPSSPAPTAEAFDPVNASLSDEDSVLLRVADMTPYLDACLRALGLHVAARSDFITYWLPSLLKHEYVALRFVPQESYEQAAPLTVSPAPDVVVRVFMIFQGVSPDEVGSWSAAQARAGDDVALWRRVVGLAAEDQLQDKSLSRVLEWGGMEVLA</sequence>
<name>A0A4R0RJ76_9APHY</name>
<keyword evidence="3" id="KW-1185">Reference proteome</keyword>
<proteinExistence type="predicted"/>
<evidence type="ECO:0000313" key="3">
    <source>
        <dbReference type="Proteomes" id="UP000292702"/>
    </source>
</evidence>
<dbReference type="AlphaFoldDB" id="A0A4R0RJ76"/>
<comment type="caution">
    <text evidence="2">The sequence shown here is derived from an EMBL/GenBank/DDBJ whole genome shotgun (WGS) entry which is preliminary data.</text>
</comment>
<dbReference type="EMBL" id="RWJN01000117">
    <property type="protein sequence ID" value="TCD66903.1"/>
    <property type="molecule type" value="Genomic_DNA"/>
</dbReference>
<protein>
    <submittedName>
        <fullName evidence="2">Uncharacterized protein</fullName>
    </submittedName>
</protein>
<reference evidence="2 3" key="1">
    <citation type="submission" date="2018-11" db="EMBL/GenBank/DDBJ databases">
        <title>Genome assembly of Steccherinum ochraceum LE-BIN_3174, the white-rot fungus of the Steccherinaceae family (The Residual Polyporoid clade, Polyporales, Basidiomycota).</title>
        <authorList>
            <person name="Fedorova T.V."/>
            <person name="Glazunova O.A."/>
            <person name="Landesman E.O."/>
            <person name="Moiseenko K.V."/>
            <person name="Psurtseva N.V."/>
            <person name="Savinova O.S."/>
            <person name="Shakhova N.V."/>
            <person name="Tyazhelova T.V."/>
            <person name="Vasina D.V."/>
        </authorList>
    </citation>
    <scope>NUCLEOTIDE SEQUENCE [LARGE SCALE GENOMIC DNA]</scope>
    <source>
        <strain evidence="2 3">LE-BIN_3174</strain>
    </source>
</reference>
<dbReference type="Proteomes" id="UP000292702">
    <property type="component" value="Unassembled WGS sequence"/>
</dbReference>
<dbReference type="SUPFAM" id="SSF54236">
    <property type="entry name" value="Ubiquitin-like"/>
    <property type="match status" value="1"/>
</dbReference>
<organism evidence="2 3">
    <name type="scientific">Steccherinum ochraceum</name>
    <dbReference type="NCBI Taxonomy" id="92696"/>
    <lineage>
        <taxon>Eukaryota</taxon>
        <taxon>Fungi</taxon>
        <taxon>Dikarya</taxon>
        <taxon>Basidiomycota</taxon>
        <taxon>Agaricomycotina</taxon>
        <taxon>Agaricomycetes</taxon>
        <taxon>Polyporales</taxon>
        <taxon>Steccherinaceae</taxon>
        <taxon>Steccherinum</taxon>
    </lineage>
</organism>
<dbReference type="CDD" id="cd01763">
    <property type="entry name" value="Ubl_SUMO_like"/>
    <property type="match status" value="1"/>
</dbReference>
<dbReference type="OrthoDB" id="2746623at2759"/>